<comment type="caution">
    <text evidence="1">The sequence shown here is derived from an EMBL/GenBank/DDBJ whole genome shotgun (WGS) entry which is preliminary data.</text>
</comment>
<evidence type="ECO:0000313" key="2">
    <source>
        <dbReference type="Proteomes" id="UP001462640"/>
    </source>
</evidence>
<evidence type="ECO:0008006" key="3">
    <source>
        <dbReference type="Google" id="ProtNLM"/>
    </source>
</evidence>
<dbReference type="RefSeq" id="WP_347611919.1">
    <property type="nucleotide sequence ID" value="NZ_JBDPZC010000009.1"/>
</dbReference>
<organism evidence="1 2">
    <name type="scientific">Roseateles flavus</name>
    <dbReference type="NCBI Taxonomy" id="3149041"/>
    <lineage>
        <taxon>Bacteria</taxon>
        <taxon>Pseudomonadati</taxon>
        <taxon>Pseudomonadota</taxon>
        <taxon>Betaproteobacteria</taxon>
        <taxon>Burkholderiales</taxon>
        <taxon>Sphaerotilaceae</taxon>
        <taxon>Roseateles</taxon>
    </lineage>
</organism>
<reference evidence="1 2" key="1">
    <citation type="submission" date="2024-05" db="EMBL/GenBank/DDBJ databases">
        <title>Roseateles sp. 2.12 16S ribosomal RNA gene Genome sequencing and assembly.</title>
        <authorList>
            <person name="Woo H."/>
        </authorList>
    </citation>
    <scope>NUCLEOTIDE SEQUENCE [LARGE SCALE GENOMIC DNA]</scope>
    <source>
        <strain evidence="1 2">2.12</strain>
    </source>
</reference>
<dbReference type="EMBL" id="JBDPZC010000009">
    <property type="protein sequence ID" value="MEO3714831.1"/>
    <property type="molecule type" value="Genomic_DNA"/>
</dbReference>
<gene>
    <name evidence="1" type="ORF">ABDJ40_18845</name>
</gene>
<protein>
    <recommendedName>
        <fullName evidence="3">YecA family protein</fullName>
    </recommendedName>
</protein>
<name>A0ABV0GIB1_9BURK</name>
<dbReference type="InterPro" id="IPR011978">
    <property type="entry name" value="YgfB-like"/>
</dbReference>
<accession>A0ABV0GIB1</accession>
<proteinExistence type="predicted"/>
<sequence>MQERLIQLLALLPVHDRSGAAPLSPDHLDGHLCAALCLQAADEPVAVLDTCWGQDWAEALVEQELLDEFMAWLEERWQALQEALDPQQLHQDPDALPLAEVLPWAIDRLGAGAPSGQMPAAARAWAEGFLHQCQAEAHPDADPELLGVIAALTMDEGPELLGYLQEAYDRPQDIGAAALIDDALFAAQDLRQAPR</sequence>
<dbReference type="Pfam" id="PF03695">
    <property type="entry name" value="UPF0149"/>
    <property type="match status" value="1"/>
</dbReference>
<evidence type="ECO:0000313" key="1">
    <source>
        <dbReference type="EMBL" id="MEO3714831.1"/>
    </source>
</evidence>
<keyword evidence="2" id="KW-1185">Reference proteome</keyword>
<dbReference type="Proteomes" id="UP001462640">
    <property type="component" value="Unassembled WGS sequence"/>
</dbReference>